<dbReference type="RefSeq" id="WP_133772330.1">
    <property type="nucleotide sequence ID" value="NZ_SNZR01000014.1"/>
</dbReference>
<keyword evidence="2" id="KW-0808">Transferase</keyword>
<dbReference type="AlphaFoldDB" id="A0A4R7BV90"/>
<protein>
    <submittedName>
        <fullName evidence="2">FkbM family methyltransferase</fullName>
    </submittedName>
</protein>
<comment type="caution">
    <text evidence="2">The sequence shown here is derived from an EMBL/GenBank/DDBJ whole genome shotgun (WGS) entry which is preliminary data.</text>
</comment>
<dbReference type="Gene3D" id="3.40.50.150">
    <property type="entry name" value="Vaccinia Virus protein VP39"/>
    <property type="match status" value="1"/>
</dbReference>
<dbReference type="Pfam" id="PF05050">
    <property type="entry name" value="Methyltransf_21"/>
    <property type="match status" value="1"/>
</dbReference>
<proteinExistence type="predicted"/>
<accession>A0A4R7BV90</accession>
<dbReference type="EMBL" id="SNZR01000014">
    <property type="protein sequence ID" value="TDR88982.1"/>
    <property type="molecule type" value="Genomic_DNA"/>
</dbReference>
<dbReference type="OrthoDB" id="7542440at2"/>
<gene>
    <name evidence="2" type="ORF">EV668_3467</name>
</gene>
<sequence length="278" mass="30673">MDEGKPYGTYAPKGFVRWVIDRTRTFSDGWWGRRGVILLRKPAMWLLGGEPVDIDALGARMRLLPYNNICEKRVLFAPQNFDSAELALLETRIGEGFTFIDIGANVGAYSLFVAARAGRSARILAMEPQPGIYERLIANIQLNAFATIKALDCAVADRAGELTLFIDTNNSGESSVKIVAAGGAAPIKVQAKRLLDIVREEGFERLDAVKLDVEGAEDLILDPFFADAPESLYPGLIIVENGTGRWQIDLPDLLDRHGYRKIAQTRLNLVFERVPPAA</sequence>
<dbReference type="NCBIfam" id="TIGR01444">
    <property type="entry name" value="fkbM_fam"/>
    <property type="match status" value="1"/>
</dbReference>
<evidence type="ECO:0000313" key="2">
    <source>
        <dbReference type="EMBL" id="TDR88982.1"/>
    </source>
</evidence>
<evidence type="ECO:0000259" key="1">
    <source>
        <dbReference type="Pfam" id="PF05050"/>
    </source>
</evidence>
<dbReference type="PANTHER" id="PTHR34203">
    <property type="entry name" value="METHYLTRANSFERASE, FKBM FAMILY PROTEIN"/>
    <property type="match status" value="1"/>
</dbReference>
<dbReference type="InterPro" id="IPR052514">
    <property type="entry name" value="SAM-dependent_MTase"/>
</dbReference>
<dbReference type="InterPro" id="IPR029063">
    <property type="entry name" value="SAM-dependent_MTases_sf"/>
</dbReference>
<dbReference type="SUPFAM" id="SSF53335">
    <property type="entry name" value="S-adenosyl-L-methionine-dependent methyltransferases"/>
    <property type="match status" value="1"/>
</dbReference>
<dbReference type="Proteomes" id="UP000295122">
    <property type="component" value="Unassembled WGS sequence"/>
</dbReference>
<reference evidence="2 3" key="1">
    <citation type="submission" date="2019-03" db="EMBL/GenBank/DDBJ databases">
        <title>Genomic Encyclopedia of Type Strains, Phase IV (KMG-IV): sequencing the most valuable type-strain genomes for metagenomic binning, comparative biology and taxonomic classification.</title>
        <authorList>
            <person name="Goeker M."/>
        </authorList>
    </citation>
    <scope>NUCLEOTIDE SEQUENCE [LARGE SCALE GENOMIC DNA]</scope>
    <source>
        <strain evidence="2 3">DSM 25903</strain>
    </source>
</reference>
<dbReference type="PANTHER" id="PTHR34203:SF15">
    <property type="entry name" value="SLL1173 PROTEIN"/>
    <property type="match status" value="1"/>
</dbReference>
<dbReference type="GO" id="GO:0032259">
    <property type="term" value="P:methylation"/>
    <property type="evidence" value="ECO:0007669"/>
    <property type="project" value="UniProtKB-KW"/>
</dbReference>
<keyword evidence="2" id="KW-0489">Methyltransferase</keyword>
<dbReference type="GO" id="GO:0008168">
    <property type="term" value="F:methyltransferase activity"/>
    <property type="evidence" value="ECO:0007669"/>
    <property type="project" value="UniProtKB-KW"/>
</dbReference>
<keyword evidence="3" id="KW-1185">Reference proteome</keyword>
<name>A0A4R7BV90_9HYPH</name>
<dbReference type="InterPro" id="IPR006342">
    <property type="entry name" value="FkbM_mtfrase"/>
</dbReference>
<organism evidence="2 3">
    <name type="scientific">Enterovirga rhinocerotis</name>
    <dbReference type="NCBI Taxonomy" id="1339210"/>
    <lineage>
        <taxon>Bacteria</taxon>
        <taxon>Pseudomonadati</taxon>
        <taxon>Pseudomonadota</taxon>
        <taxon>Alphaproteobacteria</taxon>
        <taxon>Hyphomicrobiales</taxon>
        <taxon>Methylobacteriaceae</taxon>
        <taxon>Enterovirga</taxon>
    </lineage>
</organism>
<feature type="domain" description="Methyltransferase FkbM" evidence="1">
    <location>
        <begin position="101"/>
        <end position="243"/>
    </location>
</feature>
<evidence type="ECO:0000313" key="3">
    <source>
        <dbReference type="Proteomes" id="UP000295122"/>
    </source>
</evidence>